<dbReference type="AlphaFoldDB" id="D0LES5"/>
<proteinExistence type="predicted"/>
<accession>D0LES5</accession>
<keyword evidence="2" id="KW-1185">Reference proteome</keyword>
<dbReference type="EMBL" id="CP001802">
    <property type="protein sequence ID" value="ACY21799.1"/>
    <property type="molecule type" value="Genomic_DNA"/>
</dbReference>
<reference evidence="2" key="1">
    <citation type="submission" date="2009-10" db="EMBL/GenBank/DDBJ databases">
        <title>The complete chromosome of Gordonia bronchialis DSM 43247.</title>
        <authorList>
            <consortium name="US DOE Joint Genome Institute (JGI-PGF)"/>
            <person name="Lucas S."/>
            <person name="Copeland A."/>
            <person name="Lapidus A."/>
            <person name="Glavina del Rio T."/>
            <person name="Dalin E."/>
            <person name="Tice H."/>
            <person name="Bruce D."/>
            <person name="Goodwin L."/>
            <person name="Pitluck S."/>
            <person name="Kyrpides N."/>
            <person name="Mavromatis K."/>
            <person name="Ivanova N."/>
            <person name="Ovchinnikova G."/>
            <person name="Saunders E."/>
            <person name="Brettin T."/>
            <person name="Detter J.C."/>
            <person name="Han C."/>
            <person name="Larimer F."/>
            <person name="Land M."/>
            <person name="Hauser L."/>
            <person name="Markowitz V."/>
            <person name="Cheng J.-F."/>
            <person name="Hugenholtz P."/>
            <person name="Woyke T."/>
            <person name="Wu D."/>
            <person name="Jando M."/>
            <person name="Schneider S."/>
            <person name="Goeker M."/>
            <person name="Klenk H.-P."/>
            <person name="Eisen J.A."/>
        </authorList>
    </citation>
    <scope>NUCLEOTIDE SEQUENCE [LARGE SCALE GENOMIC DNA]</scope>
    <source>
        <strain evidence="2">ATCC 25592 / DSM 43247 / BCRC 13721 / JCM 3198 / KCTC 3076 / NBRC 16047 / NCTC 10667</strain>
    </source>
</reference>
<name>D0LES5_GORB4</name>
<protein>
    <submittedName>
        <fullName evidence="1">Uncharacterized protein</fullName>
    </submittedName>
</protein>
<evidence type="ECO:0000313" key="2">
    <source>
        <dbReference type="Proteomes" id="UP000001219"/>
    </source>
</evidence>
<dbReference type="STRING" id="526226.Gbro_2559"/>
<dbReference type="HOGENOM" id="CLU_3310470_0_0_11"/>
<reference evidence="1 2" key="2">
    <citation type="journal article" date="2010" name="Stand. Genomic Sci.">
        <title>Complete genome sequence of Gordonia bronchialis type strain (3410).</title>
        <authorList>
            <person name="Ivanova N."/>
            <person name="Sikorski J."/>
            <person name="Jando M."/>
            <person name="Lapidus A."/>
            <person name="Nolan M."/>
            <person name="Lucas S."/>
            <person name="Del Rio T.G."/>
            <person name="Tice H."/>
            <person name="Copeland A."/>
            <person name="Cheng J.F."/>
            <person name="Chen F."/>
            <person name="Bruce D."/>
            <person name="Goodwin L."/>
            <person name="Pitluck S."/>
            <person name="Mavromatis K."/>
            <person name="Ovchinnikova G."/>
            <person name="Pati A."/>
            <person name="Chen A."/>
            <person name="Palaniappan K."/>
            <person name="Land M."/>
            <person name="Hauser L."/>
            <person name="Chang Y.J."/>
            <person name="Jeffries C.D."/>
            <person name="Chain P."/>
            <person name="Saunders E."/>
            <person name="Han C."/>
            <person name="Detter J.C."/>
            <person name="Brettin T."/>
            <person name="Rohde M."/>
            <person name="Goker M."/>
            <person name="Bristow J."/>
            <person name="Eisen J.A."/>
            <person name="Markowitz V."/>
            <person name="Hugenholtz P."/>
            <person name="Klenk H.P."/>
            <person name="Kyrpides N.C."/>
        </authorList>
    </citation>
    <scope>NUCLEOTIDE SEQUENCE [LARGE SCALE GENOMIC DNA]</scope>
    <source>
        <strain evidence="2">ATCC 25592 / DSM 43247 / BCRC 13721 / JCM 3198 / KCTC 3076 / NBRC 16047 / NCTC 10667</strain>
    </source>
</reference>
<dbReference type="KEGG" id="gbr:Gbro_2559"/>
<dbReference type="Proteomes" id="UP000001219">
    <property type="component" value="Chromosome"/>
</dbReference>
<organism evidence="1 2">
    <name type="scientific">Gordonia bronchialis (strain ATCC 25592 / DSM 43247 / BCRC 13721 / JCM 3198 / KCTC 3076 / NBRC 16047 / NCTC 10667)</name>
    <name type="common">Rhodococcus bronchialis</name>
    <dbReference type="NCBI Taxonomy" id="526226"/>
    <lineage>
        <taxon>Bacteria</taxon>
        <taxon>Bacillati</taxon>
        <taxon>Actinomycetota</taxon>
        <taxon>Actinomycetes</taxon>
        <taxon>Mycobacteriales</taxon>
        <taxon>Gordoniaceae</taxon>
        <taxon>Gordonia</taxon>
    </lineage>
</organism>
<sequence>MTTRASISVGQQLRFKHSSRNRLLNDSMNPLFHGVPGGM</sequence>
<evidence type="ECO:0000313" key="1">
    <source>
        <dbReference type="EMBL" id="ACY21799.1"/>
    </source>
</evidence>
<gene>
    <name evidence="1" type="ordered locus">Gbro_2559</name>
</gene>